<dbReference type="GO" id="GO:0004493">
    <property type="term" value="F:methylmalonyl-CoA epimerase activity"/>
    <property type="evidence" value="ECO:0007669"/>
    <property type="project" value="UniProtKB-EC"/>
</dbReference>
<evidence type="ECO:0000256" key="1">
    <source>
        <dbReference type="ARBA" id="ARBA00009308"/>
    </source>
</evidence>
<feature type="domain" description="VOC" evidence="3">
    <location>
        <begin position="3"/>
        <end position="131"/>
    </location>
</feature>
<dbReference type="InterPro" id="IPR051785">
    <property type="entry name" value="MMCE/EMCE_epimerase"/>
</dbReference>
<proteinExistence type="inferred from homology"/>
<comment type="similarity">
    <text evidence="1">Belongs to the methylmalonyl-CoA epimerase family.</text>
</comment>
<reference evidence="5" key="1">
    <citation type="journal article" date="2019" name="Int. J. Syst. Evol. Microbiol.">
        <title>The Global Catalogue of Microorganisms (GCM) 10K type strain sequencing project: providing services to taxonomists for standard genome sequencing and annotation.</title>
        <authorList>
            <consortium name="The Broad Institute Genomics Platform"/>
            <consortium name="The Broad Institute Genome Sequencing Center for Infectious Disease"/>
            <person name="Wu L."/>
            <person name="Ma J."/>
        </authorList>
    </citation>
    <scope>NUCLEOTIDE SEQUENCE [LARGE SCALE GENOMIC DNA]</scope>
    <source>
        <strain evidence="5">KCTC 22437</strain>
    </source>
</reference>
<sequence>MNKIEHIGIAVRDLKAAGNLYEQLLNTQIYKIEEVASEGIKTAFLQTGPNKIELLEALSTDSPIAKFIDKKGEGIHHIAFEVADIQAEMARLKSQGFILLSDEPRPGADNKLVCFVHPKSAGGVLVELVQERIVIGE</sequence>
<protein>
    <submittedName>
        <fullName evidence="4">Methylmalonyl-CoA epimerase</fullName>
        <ecNumber evidence="4">5.1.99.1</ecNumber>
    </submittedName>
</protein>
<dbReference type="PANTHER" id="PTHR43048:SF3">
    <property type="entry name" value="METHYLMALONYL-COA EPIMERASE, MITOCHONDRIAL"/>
    <property type="match status" value="1"/>
</dbReference>
<dbReference type="CDD" id="cd07249">
    <property type="entry name" value="MMCE"/>
    <property type="match status" value="1"/>
</dbReference>
<keyword evidence="2" id="KW-0479">Metal-binding</keyword>
<dbReference type="InterPro" id="IPR017515">
    <property type="entry name" value="MeMalonyl-CoA_epimerase"/>
</dbReference>
<evidence type="ECO:0000259" key="3">
    <source>
        <dbReference type="PROSITE" id="PS51819"/>
    </source>
</evidence>
<dbReference type="Proteomes" id="UP001597557">
    <property type="component" value="Unassembled WGS sequence"/>
</dbReference>
<dbReference type="SUPFAM" id="SSF54593">
    <property type="entry name" value="Glyoxalase/Bleomycin resistance protein/Dihydroxybiphenyl dioxygenase"/>
    <property type="match status" value="1"/>
</dbReference>
<evidence type="ECO:0000313" key="5">
    <source>
        <dbReference type="Proteomes" id="UP001597557"/>
    </source>
</evidence>
<keyword evidence="4" id="KW-0413">Isomerase</keyword>
<keyword evidence="5" id="KW-1185">Reference proteome</keyword>
<dbReference type="InterPro" id="IPR029068">
    <property type="entry name" value="Glyas_Bleomycin-R_OHBP_Dase"/>
</dbReference>
<dbReference type="PROSITE" id="PS51819">
    <property type="entry name" value="VOC"/>
    <property type="match status" value="1"/>
</dbReference>
<gene>
    <name evidence="4" type="primary">mce</name>
    <name evidence="4" type="ORF">ACFS5N_02550</name>
</gene>
<dbReference type="EC" id="5.1.99.1" evidence="4"/>
<dbReference type="PANTHER" id="PTHR43048">
    <property type="entry name" value="METHYLMALONYL-COA EPIMERASE"/>
    <property type="match status" value="1"/>
</dbReference>
<dbReference type="Pfam" id="PF13669">
    <property type="entry name" value="Glyoxalase_4"/>
    <property type="match status" value="1"/>
</dbReference>
<organism evidence="4 5">
    <name type="scientific">Mucilaginibacter ximonensis</name>
    <dbReference type="NCBI Taxonomy" id="538021"/>
    <lineage>
        <taxon>Bacteria</taxon>
        <taxon>Pseudomonadati</taxon>
        <taxon>Bacteroidota</taxon>
        <taxon>Sphingobacteriia</taxon>
        <taxon>Sphingobacteriales</taxon>
        <taxon>Sphingobacteriaceae</taxon>
        <taxon>Mucilaginibacter</taxon>
    </lineage>
</organism>
<dbReference type="Gene3D" id="3.10.180.10">
    <property type="entry name" value="2,3-Dihydroxybiphenyl 1,2-Dioxygenase, domain 1"/>
    <property type="match status" value="1"/>
</dbReference>
<evidence type="ECO:0000313" key="4">
    <source>
        <dbReference type="EMBL" id="MFD2871331.1"/>
    </source>
</evidence>
<dbReference type="EMBL" id="JBHUPD010000001">
    <property type="protein sequence ID" value="MFD2871331.1"/>
    <property type="molecule type" value="Genomic_DNA"/>
</dbReference>
<dbReference type="InterPro" id="IPR037523">
    <property type="entry name" value="VOC_core"/>
</dbReference>
<evidence type="ECO:0000256" key="2">
    <source>
        <dbReference type="ARBA" id="ARBA00022723"/>
    </source>
</evidence>
<comment type="caution">
    <text evidence="4">The sequence shown here is derived from an EMBL/GenBank/DDBJ whole genome shotgun (WGS) entry which is preliminary data.</text>
</comment>
<name>A0ABW5Y7W7_9SPHI</name>
<dbReference type="NCBIfam" id="TIGR03081">
    <property type="entry name" value="metmalonyl_epim"/>
    <property type="match status" value="1"/>
</dbReference>
<dbReference type="RefSeq" id="WP_377181911.1">
    <property type="nucleotide sequence ID" value="NZ_JBHUPD010000001.1"/>
</dbReference>
<accession>A0ABW5Y7W7</accession>